<comment type="function">
    <text evidence="9">Acts as a magnesium transporter.</text>
</comment>
<dbReference type="CDD" id="cd04606">
    <property type="entry name" value="CBS_pair_Mg_transporter"/>
    <property type="match status" value="1"/>
</dbReference>
<dbReference type="InterPro" id="IPR006668">
    <property type="entry name" value="Mg_transptr_MgtE_intracell_dom"/>
</dbReference>
<keyword evidence="9" id="KW-0479">Metal-binding</keyword>
<dbReference type="SMART" id="SM00924">
    <property type="entry name" value="MgtE_N"/>
    <property type="match status" value="1"/>
</dbReference>
<feature type="transmembrane region" description="Helical" evidence="9">
    <location>
        <begin position="388"/>
        <end position="414"/>
    </location>
</feature>
<feature type="transmembrane region" description="Helical" evidence="9">
    <location>
        <begin position="287"/>
        <end position="307"/>
    </location>
</feature>
<dbReference type="InterPro" id="IPR038076">
    <property type="entry name" value="MgtE_N_sf"/>
</dbReference>
<dbReference type="NCBIfam" id="TIGR00400">
    <property type="entry name" value="mgtE"/>
    <property type="match status" value="1"/>
</dbReference>
<evidence type="ECO:0000256" key="3">
    <source>
        <dbReference type="ARBA" id="ARBA00022448"/>
    </source>
</evidence>
<dbReference type="InterPro" id="IPR036739">
    <property type="entry name" value="SLC41_membr_dom_sf"/>
</dbReference>
<protein>
    <recommendedName>
        <fullName evidence="9">Magnesium transporter MgtE</fullName>
    </recommendedName>
</protein>
<dbReference type="PANTHER" id="PTHR43773">
    <property type="entry name" value="MAGNESIUM TRANSPORTER MGTE"/>
    <property type="match status" value="1"/>
</dbReference>
<dbReference type="Gene3D" id="1.25.60.10">
    <property type="entry name" value="MgtE N-terminal domain-like"/>
    <property type="match status" value="1"/>
</dbReference>
<proteinExistence type="inferred from homology"/>
<comment type="similarity">
    <text evidence="2 9">Belongs to the SLC41A transporter family.</text>
</comment>
<feature type="transmembrane region" description="Helical" evidence="9">
    <location>
        <begin position="313"/>
        <end position="333"/>
    </location>
</feature>
<dbReference type="Gene3D" id="3.10.580.10">
    <property type="entry name" value="CBS-domain"/>
    <property type="match status" value="1"/>
</dbReference>
<gene>
    <name evidence="11" type="primary">mgtE</name>
    <name evidence="11" type="ORF">C4541_09415</name>
</gene>
<keyword evidence="4 9" id="KW-0812">Transmembrane</keyword>
<keyword evidence="7 9" id="KW-0472">Membrane</keyword>
<dbReference type="GO" id="GO:0015095">
    <property type="term" value="F:magnesium ion transmembrane transporter activity"/>
    <property type="evidence" value="ECO:0007669"/>
    <property type="project" value="UniProtKB-UniRule"/>
</dbReference>
<feature type="domain" description="CBS" evidence="10">
    <location>
        <begin position="203"/>
        <end position="261"/>
    </location>
</feature>
<keyword evidence="5 9" id="KW-0460">Magnesium</keyword>
<dbReference type="Pfam" id="PF01769">
    <property type="entry name" value="MgtE"/>
    <property type="match status" value="1"/>
</dbReference>
<name>A0A3A4R0L4_9BACT</name>
<dbReference type="Gene3D" id="1.10.357.20">
    <property type="entry name" value="SLC41 divalent cation transporters, integral membrane domain"/>
    <property type="match status" value="1"/>
</dbReference>
<dbReference type="InterPro" id="IPR006667">
    <property type="entry name" value="SLC41_membr_dom"/>
</dbReference>
<evidence type="ECO:0000256" key="6">
    <source>
        <dbReference type="ARBA" id="ARBA00022989"/>
    </source>
</evidence>
<evidence type="ECO:0000256" key="2">
    <source>
        <dbReference type="ARBA" id="ARBA00009749"/>
    </source>
</evidence>
<keyword evidence="9" id="KW-1003">Cell membrane</keyword>
<dbReference type="SUPFAM" id="SSF161093">
    <property type="entry name" value="MgtE membrane domain-like"/>
    <property type="match status" value="1"/>
</dbReference>
<evidence type="ECO:0000256" key="9">
    <source>
        <dbReference type="RuleBase" id="RU362011"/>
    </source>
</evidence>
<comment type="subcellular location">
    <subcellularLocation>
        <location evidence="9">Cell membrane</location>
        <topology evidence="9">Multi-pass membrane protein</topology>
    </subcellularLocation>
    <subcellularLocation>
        <location evidence="1">Membrane</location>
        <topology evidence="1">Multi-pass membrane protein</topology>
    </subcellularLocation>
</comment>
<dbReference type="EMBL" id="QZJZ01000073">
    <property type="protein sequence ID" value="RJP57946.1"/>
    <property type="molecule type" value="Genomic_DNA"/>
</dbReference>
<dbReference type="InterPro" id="IPR000644">
    <property type="entry name" value="CBS_dom"/>
</dbReference>
<evidence type="ECO:0000256" key="8">
    <source>
        <dbReference type="PROSITE-ProRule" id="PRU00703"/>
    </source>
</evidence>
<dbReference type="Pfam" id="PF00571">
    <property type="entry name" value="CBS"/>
    <property type="match status" value="2"/>
</dbReference>
<evidence type="ECO:0000259" key="10">
    <source>
        <dbReference type="PROSITE" id="PS51371"/>
    </source>
</evidence>
<dbReference type="SMART" id="SM00116">
    <property type="entry name" value="CBS"/>
    <property type="match status" value="2"/>
</dbReference>
<keyword evidence="6 9" id="KW-1133">Transmembrane helix</keyword>
<keyword evidence="8" id="KW-0129">CBS domain</keyword>
<dbReference type="AlphaFoldDB" id="A0A3A4R0L4"/>
<keyword evidence="3 9" id="KW-0813">Transport</keyword>
<evidence type="ECO:0000256" key="7">
    <source>
        <dbReference type="ARBA" id="ARBA00023136"/>
    </source>
</evidence>
<accession>A0A3A4R0L4</accession>
<dbReference type="InterPro" id="IPR046342">
    <property type="entry name" value="CBS_dom_sf"/>
</dbReference>
<evidence type="ECO:0000256" key="5">
    <source>
        <dbReference type="ARBA" id="ARBA00022842"/>
    </source>
</evidence>
<dbReference type="PROSITE" id="PS51371">
    <property type="entry name" value="CBS"/>
    <property type="match status" value="2"/>
</dbReference>
<dbReference type="GO" id="GO:0046872">
    <property type="term" value="F:metal ion binding"/>
    <property type="evidence" value="ECO:0007669"/>
    <property type="project" value="UniProtKB-KW"/>
</dbReference>
<feature type="domain" description="CBS" evidence="10">
    <location>
        <begin position="141"/>
        <end position="202"/>
    </location>
</feature>
<dbReference type="SUPFAM" id="SSF158791">
    <property type="entry name" value="MgtE N-terminal domain-like"/>
    <property type="match status" value="1"/>
</dbReference>
<feature type="transmembrane region" description="Helical" evidence="9">
    <location>
        <begin position="364"/>
        <end position="382"/>
    </location>
</feature>
<evidence type="ECO:0000256" key="1">
    <source>
        <dbReference type="ARBA" id="ARBA00004141"/>
    </source>
</evidence>
<evidence type="ECO:0000256" key="4">
    <source>
        <dbReference type="ARBA" id="ARBA00022692"/>
    </source>
</evidence>
<comment type="subunit">
    <text evidence="9">Homodimer.</text>
</comment>
<sequence length="453" mass="50269">MVMEENEVSKRNQLIESLLSAETNEDLSAILEDTHSADIADILEVLSKDEKLRIVHALKQETITEILPEMDPDFFYLLLDDFGPEYMASILDELPSDEAADIMSELNQKDLDNLLSLMHRHESALVRRVLQYPEDTAGRLMSTDYVAMNENTTPEQAIEYIRSKRQEEPFYYVYVVDNNNKFIGSVPIQKILFASKTSTLGVLIDEEETVSVSTGVDQEEVARLFEKYDIPAVPVVDGDGRLAGRITVDDIIDVIYEENSEDIYRMAGTDYEEVYSDSAFKVARIRLPWLLTCIIGSLLSGAVIHYFEITLSKAIALVSFIPVIMATGGNTGLQSCTIMVRRMALGNVSSHNVFSSIFKEIRTGLILGLVCGSFLCLIAFLWRGDASVGVILGMSMFCAVSASSILGILIPMVFKKINIDPAVASGPFITTLNDVIGLTIYLFLATILLSHVL</sequence>
<dbReference type="InterPro" id="IPR006669">
    <property type="entry name" value="MgtE_transporter"/>
</dbReference>
<organism evidence="11 12">
    <name type="scientific">Candidatus Auribacter fodinae</name>
    <dbReference type="NCBI Taxonomy" id="2093366"/>
    <lineage>
        <taxon>Bacteria</taxon>
        <taxon>Pseudomonadati</taxon>
        <taxon>Candidatus Auribacterota</taxon>
        <taxon>Candidatus Auribacteria</taxon>
        <taxon>Candidatus Auribacterales</taxon>
        <taxon>Candidatus Auribacteraceae</taxon>
        <taxon>Candidatus Auribacter</taxon>
    </lineage>
</organism>
<feature type="transmembrane region" description="Helical" evidence="9">
    <location>
        <begin position="435"/>
        <end position="452"/>
    </location>
</feature>
<reference evidence="11 12" key="1">
    <citation type="journal article" date="2017" name="ISME J.">
        <title>Energy and carbon metabolisms in a deep terrestrial subsurface fluid microbial community.</title>
        <authorList>
            <person name="Momper L."/>
            <person name="Jungbluth S.P."/>
            <person name="Lee M.D."/>
            <person name="Amend J.P."/>
        </authorList>
    </citation>
    <scope>NUCLEOTIDE SEQUENCE [LARGE SCALE GENOMIC DNA]</scope>
    <source>
        <strain evidence="11">SURF_26</strain>
    </source>
</reference>
<dbReference type="PANTHER" id="PTHR43773:SF1">
    <property type="entry name" value="MAGNESIUM TRANSPORTER MGTE"/>
    <property type="match status" value="1"/>
</dbReference>
<dbReference type="Pfam" id="PF03448">
    <property type="entry name" value="MgtE_N"/>
    <property type="match status" value="1"/>
</dbReference>
<dbReference type="GO" id="GO:0005886">
    <property type="term" value="C:plasma membrane"/>
    <property type="evidence" value="ECO:0007669"/>
    <property type="project" value="UniProtKB-SubCell"/>
</dbReference>
<comment type="caution">
    <text evidence="11">The sequence shown here is derived from an EMBL/GenBank/DDBJ whole genome shotgun (WGS) entry which is preliminary data.</text>
</comment>
<dbReference type="SUPFAM" id="SSF54631">
    <property type="entry name" value="CBS-domain pair"/>
    <property type="match status" value="1"/>
</dbReference>
<evidence type="ECO:0000313" key="11">
    <source>
        <dbReference type="EMBL" id="RJP57946.1"/>
    </source>
</evidence>
<dbReference type="Proteomes" id="UP000266426">
    <property type="component" value="Unassembled WGS sequence"/>
</dbReference>
<evidence type="ECO:0000313" key="12">
    <source>
        <dbReference type="Proteomes" id="UP000266426"/>
    </source>
</evidence>